<keyword evidence="2" id="KW-1185">Reference proteome</keyword>
<protein>
    <recommendedName>
        <fullName evidence="3">Tubulin-tyrosine ligase</fullName>
    </recommendedName>
</protein>
<sequence length="440" mass="49574">MTALDNVRVFVSFPDAKYTEKLVHQAIHHLSPNIRIHSHLVDCLGAQHVLQWSTYDEISHEATMARPQDVLSSSYVIRKSLIRKHFLHRSVKTYLAKNPTSRLGTSVPQTWNVEIVHADELDELWMDDLYDLAQLLPDESNDAEEDKWFILKPGMADRGMGIRLFKSKAGLQAIFDAFNSDEEDSEGEESDTNVVTSQLRHFVIQEYLPNPLLIDPRESMGKVSALEGRKFHLRAYCVSQGALKVFLFPRILALFSSAAYQPPSDKEEGSSQLSAHLTNTALQESRGEENVRLLQELVGSHIFGREQNHGRSFTQADVDWIIDEVVNCLGEVFKAGLTSAIHFQTLPNAFELFGADFLVTYSPEGEGGIPFQVHLLEINAEPAIHLTGPRLGWILEELFREIADTCVGPFFTHTPREETGDAPGRLRQCLEIQVRGTTAW</sequence>
<comment type="caution">
    <text evidence="1">The sequence shown here is derived from an EMBL/GenBank/DDBJ whole genome shotgun (WGS) entry which is preliminary data.</text>
</comment>
<evidence type="ECO:0008006" key="3">
    <source>
        <dbReference type="Google" id="ProtNLM"/>
    </source>
</evidence>
<dbReference type="OrthoDB" id="202825at2759"/>
<dbReference type="PANTHER" id="PTHR47551">
    <property type="entry name" value="TUBULIN--TYROSINE LIGASE PBY1-RELATED"/>
    <property type="match status" value="1"/>
</dbReference>
<dbReference type="STRING" id="1109443.G4TUL1"/>
<organism evidence="1 2">
    <name type="scientific">Serendipita indica (strain DSM 11827)</name>
    <name type="common">Root endophyte fungus</name>
    <name type="synonym">Piriformospora indica</name>
    <dbReference type="NCBI Taxonomy" id="1109443"/>
    <lineage>
        <taxon>Eukaryota</taxon>
        <taxon>Fungi</taxon>
        <taxon>Dikarya</taxon>
        <taxon>Basidiomycota</taxon>
        <taxon>Agaricomycotina</taxon>
        <taxon>Agaricomycetes</taxon>
        <taxon>Sebacinales</taxon>
        <taxon>Serendipitaceae</taxon>
        <taxon>Serendipita</taxon>
    </lineage>
</organism>
<dbReference type="InterPro" id="IPR027746">
    <property type="entry name" value="TTL"/>
</dbReference>
<dbReference type="PANTHER" id="PTHR47551:SF1">
    <property type="entry name" value="TUBULIN--TYROSINE LIGASE PBY1-RELATED"/>
    <property type="match status" value="1"/>
</dbReference>
<dbReference type="Proteomes" id="UP000007148">
    <property type="component" value="Unassembled WGS sequence"/>
</dbReference>
<accession>G4TUL1</accession>
<name>G4TUL1_SERID</name>
<evidence type="ECO:0000313" key="2">
    <source>
        <dbReference type="Proteomes" id="UP000007148"/>
    </source>
</evidence>
<reference evidence="1 2" key="1">
    <citation type="journal article" date="2011" name="PLoS Pathog.">
        <title>Endophytic Life Strategies Decoded by Genome and Transcriptome Analyses of the Mutualistic Root Symbiont Piriformospora indica.</title>
        <authorList>
            <person name="Zuccaro A."/>
            <person name="Lahrmann U."/>
            <person name="Guldener U."/>
            <person name="Langen G."/>
            <person name="Pfiffi S."/>
            <person name="Biedenkopf D."/>
            <person name="Wong P."/>
            <person name="Samans B."/>
            <person name="Grimm C."/>
            <person name="Basiewicz M."/>
            <person name="Murat C."/>
            <person name="Martin F."/>
            <person name="Kogel K.H."/>
        </authorList>
    </citation>
    <scope>NUCLEOTIDE SEQUENCE [LARGE SCALE GENOMIC DNA]</scope>
    <source>
        <strain evidence="1 2">DSM 11827</strain>
    </source>
</reference>
<dbReference type="eggNOG" id="KOG2157">
    <property type="taxonomic scope" value="Eukaryota"/>
</dbReference>
<dbReference type="InterPro" id="IPR004344">
    <property type="entry name" value="TTL/TTLL_fam"/>
</dbReference>
<dbReference type="Pfam" id="PF03133">
    <property type="entry name" value="TTL"/>
    <property type="match status" value="1"/>
</dbReference>
<dbReference type="OMA" id="LARKDHM"/>
<dbReference type="InParanoid" id="G4TUL1"/>
<dbReference type="SUPFAM" id="SSF56059">
    <property type="entry name" value="Glutathione synthetase ATP-binding domain-like"/>
    <property type="match status" value="1"/>
</dbReference>
<dbReference type="GO" id="GO:0000932">
    <property type="term" value="C:P-body"/>
    <property type="evidence" value="ECO:0007669"/>
    <property type="project" value="TreeGrafter"/>
</dbReference>
<gene>
    <name evidence="1" type="ORF">PIIN_08990</name>
</gene>
<dbReference type="AlphaFoldDB" id="G4TUL1"/>
<dbReference type="EMBL" id="CAFZ01000384">
    <property type="protein sequence ID" value="CCA75004.1"/>
    <property type="molecule type" value="Genomic_DNA"/>
</dbReference>
<dbReference type="PROSITE" id="PS51221">
    <property type="entry name" value="TTL"/>
    <property type="match status" value="1"/>
</dbReference>
<dbReference type="Gene3D" id="3.30.470.20">
    <property type="entry name" value="ATP-grasp fold, B domain"/>
    <property type="match status" value="1"/>
</dbReference>
<dbReference type="HOGENOM" id="CLU_031301_0_0_1"/>
<proteinExistence type="predicted"/>
<dbReference type="FunCoup" id="G4TUL1">
    <property type="interactions" value="4"/>
</dbReference>
<evidence type="ECO:0000313" key="1">
    <source>
        <dbReference type="EMBL" id="CCA75004.1"/>
    </source>
</evidence>